<dbReference type="EC" id="5.4.99.12" evidence="4"/>
<dbReference type="PATRIC" id="fig|1590043.3.peg.2577"/>
<comment type="subunit">
    <text evidence="4">Homodimer.</text>
</comment>
<evidence type="ECO:0000256" key="3">
    <source>
        <dbReference type="ARBA" id="ARBA00023235"/>
    </source>
</evidence>
<dbReference type="Proteomes" id="UP000051497">
    <property type="component" value="Unassembled WGS sequence"/>
</dbReference>
<comment type="function">
    <text evidence="4">Formation of pseudouridine at positions 38, 39 and 40 in the anticodon stem and loop of transfer RNAs.</text>
</comment>
<protein>
    <recommendedName>
        <fullName evidence="4">tRNA pseudouridine synthase A</fullName>
        <ecNumber evidence="4">5.4.99.12</ecNumber>
    </recommendedName>
    <alternativeName>
        <fullName evidence="4">tRNA pseudouridine(38-40) synthase</fullName>
    </alternativeName>
    <alternativeName>
        <fullName evidence="4">tRNA pseudouridylate synthase I</fullName>
    </alternativeName>
    <alternativeName>
        <fullName evidence="4">tRNA-uridine isomerase I</fullName>
    </alternativeName>
</protein>
<gene>
    <name evidence="4 9" type="primary">truA</name>
    <name evidence="10" type="ORF">HT99x_009890</name>
    <name evidence="9" type="ORF">HT99x_02535</name>
</gene>
<dbReference type="InterPro" id="IPR020094">
    <property type="entry name" value="TruA/RsuA/RluB/E/F_N"/>
</dbReference>
<comment type="caution">
    <text evidence="9">The sequence shown here is derived from an EMBL/GenBank/DDBJ whole genome shotgun (WGS) entry which is preliminary data.</text>
</comment>
<evidence type="ECO:0000313" key="11">
    <source>
        <dbReference type="Proteomes" id="UP000051497"/>
    </source>
</evidence>
<reference evidence="10" key="2">
    <citation type="journal article" date="2016" name="Genome Announc.">
        <title>Draft Genome Sequences of Two Novel Amoeba-Resistant Intranuclear Bacteria, 'Candidatus Berkiella cookevillensis' and 'Candidatus Berkiella aquae'.</title>
        <authorList>
            <person name="Mehari Y.T."/>
            <person name="Arivett B.A."/>
            <person name="Farone A.L."/>
            <person name="Gunderson J.H."/>
            <person name="Farone M.B."/>
        </authorList>
    </citation>
    <scope>NUCLEOTIDE SEQUENCE</scope>
    <source>
        <strain evidence="10">HT99</strain>
    </source>
</reference>
<feature type="domain" description="Pseudouridine synthase I TruA alpha/beta" evidence="8">
    <location>
        <begin position="144"/>
        <end position="245"/>
    </location>
</feature>
<evidence type="ECO:0000256" key="2">
    <source>
        <dbReference type="ARBA" id="ARBA00022694"/>
    </source>
</evidence>
<evidence type="ECO:0000259" key="8">
    <source>
        <dbReference type="Pfam" id="PF01416"/>
    </source>
</evidence>
<dbReference type="InterPro" id="IPR020097">
    <property type="entry name" value="PsdUridine_synth_TruA_a/b_dom"/>
</dbReference>
<dbReference type="InterPro" id="IPR001406">
    <property type="entry name" value="PsdUridine_synth_TruA"/>
</dbReference>
<feature type="domain" description="Pseudouridine synthase I TruA alpha/beta" evidence="8">
    <location>
        <begin position="9"/>
        <end position="101"/>
    </location>
</feature>
<reference evidence="10" key="3">
    <citation type="submission" date="2021-06" db="EMBL/GenBank/DDBJ databases">
        <title>Genomic Description and Analysis of Intracellular Bacteria, Candidatus Berkiella cookevillensis and Candidatus Berkiella aquae.</title>
        <authorList>
            <person name="Kidane D.T."/>
            <person name="Mehari Y.T."/>
            <person name="Rice F.C."/>
            <person name="Arivett B.A."/>
            <person name="Farone A.L."/>
            <person name="Berk S.G."/>
            <person name="Farone M.B."/>
        </authorList>
    </citation>
    <scope>NUCLEOTIDE SEQUENCE</scope>
    <source>
        <strain evidence="10">HT99</strain>
    </source>
</reference>
<dbReference type="CDD" id="cd02570">
    <property type="entry name" value="PseudoU_synth_EcTruA"/>
    <property type="match status" value="1"/>
</dbReference>
<evidence type="ECO:0000313" key="10">
    <source>
        <dbReference type="EMBL" id="MCS5711740.1"/>
    </source>
</evidence>
<feature type="active site" description="Nucleophile" evidence="4 5">
    <location>
        <position position="52"/>
    </location>
</feature>
<keyword evidence="11" id="KW-1185">Reference proteome</keyword>
<evidence type="ECO:0000256" key="4">
    <source>
        <dbReference type="HAMAP-Rule" id="MF_00171"/>
    </source>
</evidence>
<keyword evidence="2 4" id="KW-0819">tRNA processing</keyword>
<evidence type="ECO:0000256" key="6">
    <source>
        <dbReference type="PIRSR" id="PIRSR001430-2"/>
    </source>
</evidence>
<dbReference type="EMBL" id="LKAJ01000012">
    <property type="protein sequence ID" value="KRG20432.1"/>
    <property type="molecule type" value="Genomic_DNA"/>
</dbReference>
<comment type="catalytic activity">
    <reaction evidence="4 7">
        <text>uridine(38/39/40) in tRNA = pseudouridine(38/39/40) in tRNA</text>
        <dbReference type="Rhea" id="RHEA:22376"/>
        <dbReference type="Rhea" id="RHEA-COMP:10085"/>
        <dbReference type="Rhea" id="RHEA-COMP:10087"/>
        <dbReference type="ChEBI" id="CHEBI:65314"/>
        <dbReference type="ChEBI" id="CHEBI:65315"/>
        <dbReference type="EC" id="5.4.99.12"/>
    </reaction>
</comment>
<dbReference type="PANTHER" id="PTHR11142">
    <property type="entry name" value="PSEUDOURIDYLATE SYNTHASE"/>
    <property type="match status" value="1"/>
</dbReference>
<dbReference type="OrthoDB" id="9811823at2"/>
<evidence type="ECO:0000313" key="9">
    <source>
        <dbReference type="EMBL" id="KRG20432.1"/>
    </source>
</evidence>
<dbReference type="GO" id="GO:0031119">
    <property type="term" value="P:tRNA pseudouridine synthesis"/>
    <property type="evidence" value="ECO:0007669"/>
    <property type="project" value="UniProtKB-UniRule"/>
</dbReference>
<dbReference type="HAMAP" id="MF_00171">
    <property type="entry name" value="TruA"/>
    <property type="match status" value="1"/>
</dbReference>
<proteinExistence type="inferred from homology"/>
<dbReference type="NCBIfam" id="TIGR00071">
    <property type="entry name" value="hisT_truA"/>
    <property type="match status" value="1"/>
</dbReference>
<dbReference type="Gene3D" id="3.30.70.580">
    <property type="entry name" value="Pseudouridine synthase I, catalytic domain, N-terminal subdomain"/>
    <property type="match status" value="1"/>
</dbReference>
<evidence type="ECO:0000256" key="1">
    <source>
        <dbReference type="ARBA" id="ARBA00009375"/>
    </source>
</evidence>
<keyword evidence="3 4" id="KW-0413">Isomerase</keyword>
<dbReference type="GO" id="GO:0160147">
    <property type="term" value="F:tRNA pseudouridine(38-40) synthase activity"/>
    <property type="evidence" value="ECO:0007669"/>
    <property type="project" value="UniProtKB-EC"/>
</dbReference>
<dbReference type="RefSeq" id="WP_075067141.1">
    <property type="nucleotide sequence ID" value="NZ_LKAJ02000001.1"/>
</dbReference>
<dbReference type="FunFam" id="3.30.70.580:FF:000001">
    <property type="entry name" value="tRNA pseudouridine synthase A"/>
    <property type="match status" value="1"/>
</dbReference>
<dbReference type="InterPro" id="IPR020103">
    <property type="entry name" value="PsdUridine_synth_cat_dom_sf"/>
</dbReference>
<accession>A0A0Q9YIL9</accession>
<dbReference type="Gene3D" id="3.30.70.660">
    <property type="entry name" value="Pseudouridine synthase I, catalytic domain, C-terminal subdomain"/>
    <property type="match status" value="1"/>
</dbReference>
<evidence type="ECO:0000256" key="5">
    <source>
        <dbReference type="PIRSR" id="PIRSR001430-1"/>
    </source>
</evidence>
<dbReference type="AlphaFoldDB" id="A0A0Q9YIL9"/>
<name>A0A0Q9YIL9_9GAMM</name>
<dbReference type="EMBL" id="LKAJ02000001">
    <property type="protein sequence ID" value="MCS5711740.1"/>
    <property type="molecule type" value="Genomic_DNA"/>
</dbReference>
<evidence type="ECO:0000256" key="7">
    <source>
        <dbReference type="RuleBase" id="RU003792"/>
    </source>
</evidence>
<dbReference type="PIRSF" id="PIRSF001430">
    <property type="entry name" value="tRNA_psdUrid_synth"/>
    <property type="match status" value="1"/>
</dbReference>
<feature type="binding site" evidence="4 6">
    <location>
        <position position="110"/>
    </location>
    <ligand>
        <name>substrate</name>
    </ligand>
</feature>
<dbReference type="SUPFAM" id="SSF55120">
    <property type="entry name" value="Pseudouridine synthase"/>
    <property type="match status" value="1"/>
</dbReference>
<comment type="caution">
    <text evidence="4">Lacks conserved residue(s) required for the propagation of feature annotation.</text>
</comment>
<organism evidence="9">
    <name type="scientific">Candidatus Berkiella aquae</name>
    <dbReference type="NCBI Taxonomy" id="295108"/>
    <lineage>
        <taxon>Bacteria</taxon>
        <taxon>Pseudomonadati</taxon>
        <taxon>Pseudomonadota</taxon>
        <taxon>Gammaproteobacteria</taxon>
        <taxon>Candidatus Berkiellales</taxon>
        <taxon>Candidatus Berkiellaceae</taxon>
        <taxon>Candidatus Berkiella</taxon>
    </lineage>
</organism>
<dbReference type="STRING" id="295108.HT99x_02535"/>
<dbReference type="PANTHER" id="PTHR11142:SF0">
    <property type="entry name" value="TRNA PSEUDOURIDINE SYNTHASE-LIKE 1"/>
    <property type="match status" value="1"/>
</dbReference>
<dbReference type="InterPro" id="IPR020095">
    <property type="entry name" value="PsdUridine_synth_TruA_C"/>
</dbReference>
<sequence>MQRIALGIEYDGSRYFGWQRQKKRSSVQESLETAISKVANHSILTYCAGRTDAGVHASNQVIHFDSEADRAPIAWVRGVNSYLPPDIRVCWMQPVSTDFDARKSALSRRYCYIIVNRAVSPGILRHGVTWILPTLDVDAMQSGAQYLLGKHDFSSFRGAHCQAKTPIRTISAVQFHRLGDNIILDITANAFLYHMVRNIVGSLLMVGQGKCPDTWIKEVLAAKDRRAAGLTAPPQGLYLVDVRYPDNFGLPEPIRMPWFLPSPVLTA</sequence>
<reference evidence="9" key="1">
    <citation type="submission" date="2015-09" db="EMBL/GenBank/DDBJ databases">
        <title>Draft Genome Sequences of Two Novel Amoeba-resistant Intranuclear Bacteria, Candidatus Berkiella cookevillensis and Candidatus Berkiella aquae.</title>
        <authorList>
            <person name="Mehari Y.T."/>
            <person name="Arivett B.A."/>
            <person name="Farone A.L."/>
            <person name="Gunderson J.H."/>
            <person name="Farone M.B."/>
        </authorList>
    </citation>
    <scope>NUCLEOTIDE SEQUENCE [LARGE SCALE GENOMIC DNA]</scope>
    <source>
        <strain evidence="9">HT99</strain>
    </source>
</reference>
<dbReference type="GO" id="GO:0003723">
    <property type="term" value="F:RNA binding"/>
    <property type="evidence" value="ECO:0007669"/>
    <property type="project" value="InterPro"/>
</dbReference>
<dbReference type="Pfam" id="PF01416">
    <property type="entry name" value="PseudoU_synth_1"/>
    <property type="match status" value="2"/>
</dbReference>
<comment type="similarity">
    <text evidence="1 4 7">Belongs to the tRNA pseudouridine synthase TruA family.</text>
</comment>